<reference evidence="1" key="1">
    <citation type="journal article" date="2016" name="Gigascience">
        <title>De novo construction of an expanded transcriptome assembly for the western tarnished plant bug, Lygus hesperus.</title>
        <authorList>
            <person name="Tassone E.E."/>
            <person name="Geib S.M."/>
            <person name="Hall B."/>
            <person name="Fabrick J.A."/>
            <person name="Brent C.S."/>
            <person name="Hull J.J."/>
        </authorList>
    </citation>
    <scope>NUCLEOTIDE SEQUENCE</scope>
</reference>
<dbReference type="PANTHER" id="PTHR45703">
    <property type="entry name" value="DYNEIN HEAVY CHAIN"/>
    <property type="match status" value="1"/>
</dbReference>
<dbReference type="AlphaFoldDB" id="A0A146L314"/>
<name>A0A146L314_LYGHE</name>
<evidence type="ECO:0000313" key="1">
    <source>
        <dbReference type="EMBL" id="JAQ02931.1"/>
    </source>
</evidence>
<organism evidence="1">
    <name type="scientific">Lygus hesperus</name>
    <name type="common">Western plant bug</name>
    <dbReference type="NCBI Taxonomy" id="30085"/>
    <lineage>
        <taxon>Eukaryota</taxon>
        <taxon>Metazoa</taxon>
        <taxon>Ecdysozoa</taxon>
        <taxon>Arthropoda</taxon>
        <taxon>Hexapoda</taxon>
        <taxon>Insecta</taxon>
        <taxon>Pterygota</taxon>
        <taxon>Neoptera</taxon>
        <taxon>Paraneoptera</taxon>
        <taxon>Hemiptera</taxon>
        <taxon>Heteroptera</taxon>
        <taxon>Panheteroptera</taxon>
        <taxon>Cimicomorpha</taxon>
        <taxon>Miridae</taxon>
        <taxon>Mirini</taxon>
        <taxon>Lygus</taxon>
    </lineage>
</organism>
<accession>A0A146L314</accession>
<dbReference type="GO" id="GO:0051959">
    <property type="term" value="F:dynein light intermediate chain binding"/>
    <property type="evidence" value="ECO:0007669"/>
    <property type="project" value="InterPro"/>
</dbReference>
<dbReference type="PANTHER" id="PTHR45703:SF8">
    <property type="entry name" value="DYNEINS HEAVY CHAIN"/>
    <property type="match status" value="1"/>
</dbReference>
<dbReference type="GO" id="GO:0007018">
    <property type="term" value="P:microtubule-based movement"/>
    <property type="evidence" value="ECO:0007669"/>
    <property type="project" value="InterPro"/>
</dbReference>
<proteinExistence type="predicted"/>
<protein>
    <submittedName>
        <fullName evidence="1">Dynein beta chain, ciliary</fullName>
    </submittedName>
</protein>
<dbReference type="EMBL" id="GDHC01015698">
    <property type="protein sequence ID" value="JAQ02931.1"/>
    <property type="molecule type" value="Transcribed_RNA"/>
</dbReference>
<dbReference type="GO" id="GO:0030286">
    <property type="term" value="C:dynein complex"/>
    <property type="evidence" value="ECO:0007669"/>
    <property type="project" value="InterPro"/>
</dbReference>
<gene>
    <name evidence="1" type="primary">DYHC_10</name>
    <name evidence="1" type="ORF">g.4246</name>
</gene>
<dbReference type="InterPro" id="IPR026983">
    <property type="entry name" value="DHC"/>
</dbReference>
<sequence length="110" mass="12835">DILPFKMSLINAVSKWSMMFKEYLLEHVTNSLWELSQFIQEADEGLNQPVQEGDYTALVSVMGYLLKVKERQPETDEMFYPLQETIELLKTYEMELPQDANVLLQVSVDQ</sequence>
<feature type="non-terminal residue" evidence="1">
    <location>
        <position position="1"/>
    </location>
</feature>
<dbReference type="GO" id="GO:0045505">
    <property type="term" value="F:dynein intermediate chain binding"/>
    <property type="evidence" value="ECO:0007669"/>
    <property type="project" value="InterPro"/>
</dbReference>
<feature type="non-terminal residue" evidence="1">
    <location>
        <position position="110"/>
    </location>
</feature>